<dbReference type="STRING" id="29655.A0A0K9NPZ2"/>
<dbReference type="SUPFAM" id="SSF50998">
    <property type="entry name" value="Quinoprotein alcohol dehydrogenase-like"/>
    <property type="match status" value="1"/>
</dbReference>
<dbReference type="SUPFAM" id="SSF81383">
    <property type="entry name" value="F-box domain"/>
    <property type="match status" value="1"/>
</dbReference>
<keyword evidence="3" id="KW-1185">Reference proteome</keyword>
<dbReference type="InterPro" id="IPR011047">
    <property type="entry name" value="Quinoprotein_ADH-like_sf"/>
</dbReference>
<dbReference type="PANTHER" id="PTHR44259:SF114">
    <property type="entry name" value="OS06G0707300 PROTEIN"/>
    <property type="match status" value="1"/>
</dbReference>
<dbReference type="InterPro" id="IPR050942">
    <property type="entry name" value="F-box_BR-signaling"/>
</dbReference>
<dbReference type="PANTHER" id="PTHR44259">
    <property type="entry name" value="OS07G0183000 PROTEIN-RELATED"/>
    <property type="match status" value="1"/>
</dbReference>
<proteinExistence type="predicted"/>
<reference evidence="3" key="1">
    <citation type="journal article" date="2016" name="Nature">
        <title>The genome of the seagrass Zostera marina reveals angiosperm adaptation to the sea.</title>
        <authorList>
            <person name="Olsen J.L."/>
            <person name="Rouze P."/>
            <person name="Verhelst B."/>
            <person name="Lin Y.-C."/>
            <person name="Bayer T."/>
            <person name="Collen J."/>
            <person name="Dattolo E."/>
            <person name="De Paoli E."/>
            <person name="Dittami S."/>
            <person name="Maumus F."/>
            <person name="Michel G."/>
            <person name="Kersting A."/>
            <person name="Lauritano C."/>
            <person name="Lohaus R."/>
            <person name="Toepel M."/>
            <person name="Tonon T."/>
            <person name="Vanneste K."/>
            <person name="Amirebrahimi M."/>
            <person name="Brakel J."/>
            <person name="Bostroem C."/>
            <person name="Chovatia M."/>
            <person name="Grimwood J."/>
            <person name="Jenkins J.W."/>
            <person name="Jueterbock A."/>
            <person name="Mraz A."/>
            <person name="Stam W.T."/>
            <person name="Tice H."/>
            <person name="Bornberg-Bauer E."/>
            <person name="Green P.J."/>
            <person name="Pearson G.A."/>
            <person name="Procaccini G."/>
            <person name="Duarte C.M."/>
            <person name="Schmutz J."/>
            <person name="Reusch T.B.H."/>
            <person name="Van de Peer Y."/>
        </authorList>
    </citation>
    <scope>NUCLEOTIDE SEQUENCE [LARGE SCALE GENOMIC DNA]</scope>
    <source>
        <strain evidence="3">cv. Finnish</strain>
    </source>
</reference>
<accession>A0A0K9NPZ2</accession>
<sequence>MFSGERRWSDLPELVLFTVAKFLTNPSDFSSFSRACSSWRSASKAAEREFLGSQPPWLCTLEYNCMYSMRDGRFYIKYSAEDRECRKKWTVGFSSGHLILADCTLLHQLFLVNPLTGETSHEFPKAPYAFSRAVLITSPSPDGSDDSELILILYNSSSMQYCRSTGDTEWGVYLFPDYGHVRNMSAFEGKVYALTVDGKLATIDFTPHPQLHFLNSQLLPFGRLQGTWLGACGEILLGITCTYRPTPPLAVDGFIVRRFDFSNCNWVRMTNLGRRTVFLDTSWGLVSTKQPKLDVGHVEKTDTIYFTDPMSNSLRWFDVKDGKKMGYIRTPDPPDYHRNNFRHRWTGRYEAHLWDNSCRREGQTRKGRQGWSNFSAVFCGGLGVDNDVCGINYGGFVWHFAWRTWQ</sequence>
<dbReference type="Pfam" id="PF03478">
    <property type="entry name" value="Beta-prop_KIB1-4"/>
    <property type="match status" value="1"/>
</dbReference>
<evidence type="ECO:0000313" key="3">
    <source>
        <dbReference type="Proteomes" id="UP000036987"/>
    </source>
</evidence>
<dbReference type="OMA" id="REAATCK"/>
<dbReference type="InterPro" id="IPR005174">
    <property type="entry name" value="KIB1-4_b-propeller"/>
</dbReference>
<evidence type="ECO:0000313" key="2">
    <source>
        <dbReference type="EMBL" id="KMZ58050.1"/>
    </source>
</evidence>
<dbReference type="InterPro" id="IPR036047">
    <property type="entry name" value="F-box-like_dom_sf"/>
</dbReference>
<dbReference type="EMBL" id="LFYR01001978">
    <property type="protein sequence ID" value="KMZ58050.1"/>
    <property type="molecule type" value="Genomic_DNA"/>
</dbReference>
<dbReference type="Proteomes" id="UP000036987">
    <property type="component" value="Unassembled WGS sequence"/>
</dbReference>
<protein>
    <recommendedName>
        <fullName evidence="1">KIB1-4 beta-propeller domain-containing protein</fullName>
    </recommendedName>
</protein>
<organism evidence="2 3">
    <name type="scientific">Zostera marina</name>
    <name type="common">Eelgrass</name>
    <dbReference type="NCBI Taxonomy" id="29655"/>
    <lineage>
        <taxon>Eukaryota</taxon>
        <taxon>Viridiplantae</taxon>
        <taxon>Streptophyta</taxon>
        <taxon>Embryophyta</taxon>
        <taxon>Tracheophyta</taxon>
        <taxon>Spermatophyta</taxon>
        <taxon>Magnoliopsida</taxon>
        <taxon>Liliopsida</taxon>
        <taxon>Zosteraceae</taxon>
        <taxon>Zostera</taxon>
    </lineage>
</organism>
<name>A0A0K9NPZ2_ZOSMR</name>
<dbReference type="OrthoDB" id="954207at2759"/>
<dbReference type="AlphaFoldDB" id="A0A0K9NPZ2"/>
<comment type="caution">
    <text evidence="2">The sequence shown here is derived from an EMBL/GenBank/DDBJ whole genome shotgun (WGS) entry which is preliminary data.</text>
</comment>
<feature type="domain" description="KIB1-4 beta-propeller" evidence="1">
    <location>
        <begin position="66"/>
        <end position="317"/>
    </location>
</feature>
<gene>
    <name evidence="2" type="ORF">ZOSMA_7G00790</name>
</gene>
<evidence type="ECO:0000259" key="1">
    <source>
        <dbReference type="Pfam" id="PF03478"/>
    </source>
</evidence>